<gene>
    <name evidence="2" type="ORF">RRG08_057689</name>
</gene>
<sequence>MDRATSVPAGLHDPAAGLGELDRRFSSQAGLGRKSSTRRRDLTGSLNRPEQSFPLRAPFNFKRFCDQSAGLKLRPDVAHSNPAQAVQCRLLHINLLQTGYNQPRLVVPTSRLVPGSTHRLEHV</sequence>
<accession>A0AAE1AFV7</accession>
<proteinExistence type="predicted"/>
<feature type="region of interest" description="Disordered" evidence="1">
    <location>
        <begin position="1"/>
        <end position="53"/>
    </location>
</feature>
<dbReference type="AlphaFoldDB" id="A0AAE1AFV7"/>
<dbReference type="EMBL" id="JAWDGP010001977">
    <property type="protein sequence ID" value="KAK3786311.1"/>
    <property type="molecule type" value="Genomic_DNA"/>
</dbReference>
<evidence type="ECO:0000313" key="2">
    <source>
        <dbReference type="EMBL" id="KAK3786311.1"/>
    </source>
</evidence>
<evidence type="ECO:0000256" key="1">
    <source>
        <dbReference type="SAM" id="MobiDB-lite"/>
    </source>
</evidence>
<name>A0AAE1AFV7_9GAST</name>
<dbReference type="Proteomes" id="UP001283361">
    <property type="component" value="Unassembled WGS sequence"/>
</dbReference>
<protein>
    <submittedName>
        <fullName evidence="2">Uncharacterized protein</fullName>
    </submittedName>
</protein>
<comment type="caution">
    <text evidence="2">The sequence shown here is derived from an EMBL/GenBank/DDBJ whole genome shotgun (WGS) entry which is preliminary data.</text>
</comment>
<evidence type="ECO:0000313" key="3">
    <source>
        <dbReference type="Proteomes" id="UP001283361"/>
    </source>
</evidence>
<keyword evidence="3" id="KW-1185">Reference proteome</keyword>
<reference evidence="2" key="1">
    <citation type="journal article" date="2023" name="G3 (Bethesda)">
        <title>A reference genome for the long-term kleptoplast-retaining sea slug Elysia crispata morphotype clarki.</title>
        <authorList>
            <person name="Eastman K.E."/>
            <person name="Pendleton A.L."/>
            <person name="Shaikh M.A."/>
            <person name="Suttiyut T."/>
            <person name="Ogas R."/>
            <person name="Tomko P."/>
            <person name="Gavelis G."/>
            <person name="Widhalm J.R."/>
            <person name="Wisecaver J.H."/>
        </authorList>
    </citation>
    <scope>NUCLEOTIDE SEQUENCE</scope>
    <source>
        <strain evidence="2">ECLA1</strain>
    </source>
</reference>
<organism evidence="2 3">
    <name type="scientific">Elysia crispata</name>
    <name type="common">lettuce slug</name>
    <dbReference type="NCBI Taxonomy" id="231223"/>
    <lineage>
        <taxon>Eukaryota</taxon>
        <taxon>Metazoa</taxon>
        <taxon>Spiralia</taxon>
        <taxon>Lophotrochozoa</taxon>
        <taxon>Mollusca</taxon>
        <taxon>Gastropoda</taxon>
        <taxon>Heterobranchia</taxon>
        <taxon>Euthyneura</taxon>
        <taxon>Panpulmonata</taxon>
        <taxon>Sacoglossa</taxon>
        <taxon>Placobranchoidea</taxon>
        <taxon>Plakobranchidae</taxon>
        <taxon>Elysia</taxon>
    </lineage>
</organism>